<proteinExistence type="predicted"/>
<keyword evidence="3 5" id="KW-1133">Transmembrane helix</keyword>
<feature type="transmembrane region" description="Helical" evidence="5">
    <location>
        <begin position="41"/>
        <end position="59"/>
    </location>
</feature>
<dbReference type="EMBL" id="CP092900">
    <property type="protein sequence ID" value="UTC24695.1"/>
    <property type="molecule type" value="Genomic_DNA"/>
</dbReference>
<accession>A0ABY5DKK4</accession>
<dbReference type="Proteomes" id="UP001055955">
    <property type="component" value="Chromosome"/>
</dbReference>
<dbReference type="InterPro" id="IPR003752">
    <property type="entry name" value="DiS_bond_form_DsbB/BdbC"/>
</dbReference>
<gene>
    <name evidence="6" type="ORF">MMH89_00765</name>
</gene>
<dbReference type="Pfam" id="PF02600">
    <property type="entry name" value="DsbB"/>
    <property type="match status" value="1"/>
</dbReference>
<evidence type="ECO:0000313" key="6">
    <source>
        <dbReference type="EMBL" id="UTC24695.1"/>
    </source>
</evidence>
<protein>
    <submittedName>
        <fullName evidence="6">Disulfide bond formation protein B</fullName>
    </submittedName>
</protein>
<comment type="subcellular location">
    <subcellularLocation>
        <location evidence="1">Membrane</location>
        <topology evidence="1">Multi-pass membrane protein</topology>
    </subcellularLocation>
</comment>
<name>A0ABY5DKK4_9GAMM</name>
<evidence type="ECO:0000313" key="7">
    <source>
        <dbReference type="Proteomes" id="UP001055955"/>
    </source>
</evidence>
<dbReference type="SUPFAM" id="SSF158442">
    <property type="entry name" value="DsbB-like"/>
    <property type="match status" value="1"/>
</dbReference>
<feature type="transmembrane region" description="Helical" evidence="5">
    <location>
        <begin position="12"/>
        <end position="29"/>
    </location>
</feature>
<keyword evidence="7" id="KW-1185">Reference proteome</keyword>
<feature type="transmembrane region" description="Helical" evidence="5">
    <location>
        <begin position="66"/>
        <end position="86"/>
    </location>
</feature>
<evidence type="ECO:0000256" key="2">
    <source>
        <dbReference type="ARBA" id="ARBA00022692"/>
    </source>
</evidence>
<keyword evidence="2 5" id="KW-0812">Transmembrane</keyword>
<evidence type="ECO:0000256" key="4">
    <source>
        <dbReference type="ARBA" id="ARBA00023136"/>
    </source>
</evidence>
<evidence type="ECO:0000256" key="3">
    <source>
        <dbReference type="ARBA" id="ARBA00022989"/>
    </source>
</evidence>
<keyword evidence="4 5" id="KW-0472">Membrane</keyword>
<feature type="transmembrane region" description="Helical" evidence="5">
    <location>
        <begin position="129"/>
        <end position="148"/>
    </location>
</feature>
<organism evidence="6 7">
    <name type="scientific">Candidatus Comchoanobacter bicostacola</name>
    <dbReference type="NCBI Taxonomy" id="2919598"/>
    <lineage>
        <taxon>Bacteria</taxon>
        <taxon>Pseudomonadati</taxon>
        <taxon>Pseudomonadota</taxon>
        <taxon>Gammaproteobacteria</taxon>
        <taxon>Candidatus Comchoanobacterales</taxon>
        <taxon>Candidatus Comchoanobacteraceae</taxon>
        <taxon>Candidatus Comchoanobacter</taxon>
    </lineage>
</organism>
<sequence length="158" mass="17890">MIKLSKQITEKNWVMVGALMVPVAVLYDYMAGVMPCTLCEIQRWILVSAFIIFFLPLSRIQKYYHYLYYVGAIVGLWHLAILIGVTSTTTCLPFGMIEILPWYQYPSFLGSWLLQSGRSCGAGHIGMDLFFVLSLLAYYSFGVLISLCKIKGAQHEDV</sequence>
<reference evidence="6 7" key="1">
    <citation type="journal article" date="2022" name="Nat. Microbiol.">
        <title>The microbiome of a bacterivorous marine choanoflagellate contains a resource-demanding obligate bacterial associate.</title>
        <authorList>
            <person name="Needham D.M."/>
            <person name="Poirier C."/>
            <person name="Bachy C."/>
            <person name="George E.E."/>
            <person name="Wilken S."/>
            <person name="Yung C.C.M."/>
            <person name="Limardo A.J."/>
            <person name="Morando M."/>
            <person name="Sudek L."/>
            <person name="Malmstrom R.R."/>
            <person name="Keeling P.J."/>
            <person name="Santoro A.E."/>
            <person name="Worden A.Z."/>
        </authorList>
    </citation>
    <scope>NUCLEOTIDE SEQUENCE [LARGE SCALE GENOMIC DNA]</scope>
    <source>
        <strain evidence="6 7">Comchoano-1</strain>
    </source>
</reference>
<dbReference type="RefSeq" id="WP_258568480.1">
    <property type="nucleotide sequence ID" value="NZ_CP092900.1"/>
</dbReference>
<dbReference type="Gene3D" id="1.20.1550.10">
    <property type="entry name" value="DsbB-like"/>
    <property type="match status" value="1"/>
</dbReference>
<evidence type="ECO:0000256" key="5">
    <source>
        <dbReference type="SAM" id="Phobius"/>
    </source>
</evidence>
<evidence type="ECO:0000256" key="1">
    <source>
        <dbReference type="ARBA" id="ARBA00004141"/>
    </source>
</evidence>
<dbReference type="InterPro" id="IPR023380">
    <property type="entry name" value="DsbB-like_sf"/>
</dbReference>